<accession>A0A1F7J473</accession>
<evidence type="ECO:0000313" key="4">
    <source>
        <dbReference type="Proteomes" id="UP000178558"/>
    </source>
</evidence>
<evidence type="ECO:0000256" key="1">
    <source>
        <dbReference type="SAM" id="Phobius"/>
    </source>
</evidence>
<evidence type="ECO:0000313" key="3">
    <source>
        <dbReference type="EMBL" id="OGK50410.1"/>
    </source>
</evidence>
<feature type="transmembrane region" description="Helical" evidence="1">
    <location>
        <begin position="62"/>
        <end position="86"/>
    </location>
</feature>
<proteinExistence type="predicted"/>
<dbReference type="Proteomes" id="UP000178558">
    <property type="component" value="Unassembled WGS sequence"/>
</dbReference>
<gene>
    <name evidence="3" type="ORF">A3B50_04640</name>
</gene>
<evidence type="ECO:0000259" key="2">
    <source>
        <dbReference type="Pfam" id="PF03703"/>
    </source>
</evidence>
<keyword evidence="1" id="KW-0472">Membrane</keyword>
<organism evidence="3 4">
    <name type="scientific">Candidatus Roizmanbacteria bacterium RIFCSPLOWO2_01_FULL_40_42</name>
    <dbReference type="NCBI Taxonomy" id="1802066"/>
    <lineage>
        <taxon>Bacteria</taxon>
        <taxon>Candidatus Roizmaniibacteriota</taxon>
    </lineage>
</organism>
<feature type="transmembrane region" description="Helical" evidence="1">
    <location>
        <begin position="29"/>
        <end position="50"/>
    </location>
</feature>
<dbReference type="Pfam" id="PF03703">
    <property type="entry name" value="bPH_2"/>
    <property type="match status" value="1"/>
</dbReference>
<feature type="domain" description="YdbS-like PH" evidence="2">
    <location>
        <begin position="93"/>
        <end position="159"/>
    </location>
</feature>
<keyword evidence="1" id="KW-0812">Transmembrane</keyword>
<keyword evidence="1" id="KW-1133">Transmembrane helix</keyword>
<sequence>MVKLRVEPQKERVPAFILRESRALLAIRLMTLFIIAISALLLVILISTMFGSLGLPLTATDVVSLNLIMFLTLTIVTTISAASIVLKWKSEYYKITEDGIIKLSGILKKREDRFACSFVEGMTVQQSVIGRFFDYGDIAIYDPSQQQKIYLMNIPNPNRTGVRIGQVVKKSDEKSIPLMPATDHEAV</sequence>
<dbReference type="InterPro" id="IPR005182">
    <property type="entry name" value="YdbS-like_PH"/>
</dbReference>
<comment type="caution">
    <text evidence="3">The sequence shown here is derived from an EMBL/GenBank/DDBJ whole genome shotgun (WGS) entry which is preliminary data.</text>
</comment>
<dbReference type="AlphaFoldDB" id="A0A1F7J473"/>
<dbReference type="PANTHER" id="PTHR37938:SF1">
    <property type="entry name" value="BLL0215 PROTEIN"/>
    <property type="match status" value="1"/>
</dbReference>
<reference evidence="3 4" key="1">
    <citation type="journal article" date="2016" name="Nat. Commun.">
        <title>Thousands of microbial genomes shed light on interconnected biogeochemical processes in an aquifer system.</title>
        <authorList>
            <person name="Anantharaman K."/>
            <person name="Brown C.T."/>
            <person name="Hug L.A."/>
            <person name="Sharon I."/>
            <person name="Castelle C.J."/>
            <person name="Probst A.J."/>
            <person name="Thomas B.C."/>
            <person name="Singh A."/>
            <person name="Wilkins M.J."/>
            <person name="Karaoz U."/>
            <person name="Brodie E.L."/>
            <person name="Williams K.H."/>
            <person name="Hubbard S.S."/>
            <person name="Banfield J.F."/>
        </authorList>
    </citation>
    <scope>NUCLEOTIDE SEQUENCE [LARGE SCALE GENOMIC DNA]</scope>
</reference>
<protein>
    <recommendedName>
        <fullName evidence="2">YdbS-like PH domain-containing protein</fullName>
    </recommendedName>
</protein>
<name>A0A1F7J473_9BACT</name>
<dbReference type="EMBL" id="MGAQ01000017">
    <property type="protein sequence ID" value="OGK50410.1"/>
    <property type="molecule type" value="Genomic_DNA"/>
</dbReference>
<dbReference type="PANTHER" id="PTHR37938">
    <property type="entry name" value="BLL0215 PROTEIN"/>
    <property type="match status" value="1"/>
</dbReference>